<dbReference type="AlphaFoldDB" id="A0A4R4E471"/>
<dbReference type="OrthoDB" id="9771406at2"/>
<evidence type="ECO:0000256" key="6">
    <source>
        <dbReference type="ARBA" id="ARBA00022642"/>
    </source>
</evidence>
<dbReference type="Pfam" id="PF17767">
    <property type="entry name" value="NAPRTase_N"/>
    <property type="match status" value="1"/>
</dbReference>
<keyword evidence="11" id="KW-0328">Glycosyltransferase</keyword>
<keyword evidence="6 7" id="KW-0662">Pyridine nucleotide biosynthesis</keyword>
<keyword evidence="5 7" id="KW-0436">Ligase</keyword>
<dbReference type="InterPro" id="IPR041525">
    <property type="entry name" value="N/Namide_PRibTrfase"/>
</dbReference>
<evidence type="ECO:0000313" key="12">
    <source>
        <dbReference type="Proteomes" id="UP000295164"/>
    </source>
</evidence>
<dbReference type="GO" id="GO:0034355">
    <property type="term" value="P:NAD+ biosynthetic process via the salvage pathway"/>
    <property type="evidence" value="ECO:0007669"/>
    <property type="project" value="TreeGrafter"/>
</dbReference>
<protein>
    <recommendedName>
        <fullName evidence="3 7">Nicotinate phosphoribosyltransferase</fullName>
        <shortName evidence="7">NAPRTase</shortName>
        <ecNumber evidence="3 7">6.3.4.21</ecNumber>
    </recommendedName>
</protein>
<keyword evidence="11" id="KW-0808">Transferase</keyword>
<dbReference type="PANTHER" id="PTHR11098">
    <property type="entry name" value="NICOTINATE PHOSPHORIBOSYLTRANSFERASE"/>
    <property type="match status" value="1"/>
</dbReference>
<dbReference type="GO" id="GO:0004516">
    <property type="term" value="F:nicotinate phosphoribosyltransferase activity"/>
    <property type="evidence" value="ECO:0007669"/>
    <property type="project" value="UniProtKB-UniRule"/>
</dbReference>
<feature type="modified residue" description="Phosphohistidine; by autocatalysis" evidence="7">
    <location>
        <position position="212"/>
    </location>
</feature>
<dbReference type="InterPro" id="IPR036068">
    <property type="entry name" value="Nicotinate_pribotase-like_C"/>
</dbReference>
<proteinExistence type="inferred from homology"/>
<evidence type="ECO:0000256" key="3">
    <source>
        <dbReference type="ARBA" id="ARBA00013236"/>
    </source>
</evidence>
<comment type="function">
    <text evidence="7 8">Catalyzes the synthesis of beta-nicotinate D-ribonucleotide from nicotinate and 5-phospho-D-ribose 1-phosphate at the expense of ATP.</text>
</comment>
<gene>
    <name evidence="7 11" type="primary">pncB</name>
    <name evidence="11" type="ORF">E0486_05490</name>
</gene>
<dbReference type="EC" id="6.3.4.21" evidence="3 7"/>
<dbReference type="InterPro" id="IPR040727">
    <property type="entry name" value="NAPRTase_N"/>
</dbReference>
<evidence type="ECO:0000256" key="8">
    <source>
        <dbReference type="RuleBase" id="RU003838"/>
    </source>
</evidence>
<evidence type="ECO:0000259" key="10">
    <source>
        <dbReference type="Pfam" id="PF17767"/>
    </source>
</evidence>
<dbReference type="HAMAP" id="MF_00570">
    <property type="entry name" value="NAPRTase"/>
    <property type="match status" value="1"/>
</dbReference>
<dbReference type="Gene3D" id="3.20.140.10">
    <property type="entry name" value="nicotinate phosphoribosyltransferase"/>
    <property type="match status" value="1"/>
</dbReference>
<keyword evidence="4 7" id="KW-0597">Phosphoprotein</keyword>
<evidence type="ECO:0000256" key="4">
    <source>
        <dbReference type="ARBA" id="ARBA00022553"/>
    </source>
</evidence>
<dbReference type="EMBL" id="SKFH01000005">
    <property type="protein sequence ID" value="TCZ73737.1"/>
    <property type="molecule type" value="Genomic_DNA"/>
</dbReference>
<dbReference type="Pfam" id="PF04095">
    <property type="entry name" value="NAPRTase"/>
    <property type="match status" value="1"/>
</dbReference>
<organism evidence="11 12">
    <name type="scientific">Flaviaesturariibacter aridisoli</name>
    <dbReference type="NCBI Taxonomy" id="2545761"/>
    <lineage>
        <taxon>Bacteria</taxon>
        <taxon>Pseudomonadati</taxon>
        <taxon>Bacteroidota</taxon>
        <taxon>Chitinophagia</taxon>
        <taxon>Chitinophagales</taxon>
        <taxon>Chitinophagaceae</taxon>
        <taxon>Flaviaestuariibacter</taxon>
    </lineage>
</organism>
<comment type="caution">
    <text evidence="11">The sequence shown here is derived from an EMBL/GenBank/DDBJ whole genome shotgun (WGS) entry which is preliminary data.</text>
</comment>
<feature type="domain" description="Nicotinate phosphoribosyltransferase N-terminal" evidence="10">
    <location>
        <begin position="8"/>
        <end position="126"/>
    </location>
</feature>
<comment type="pathway">
    <text evidence="1 7 8">Cofactor biosynthesis; NAD(+) biosynthesis; nicotinate D-ribonucleotide from nicotinate: step 1/1.</text>
</comment>
<evidence type="ECO:0000256" key="5">
    <source>
        <dbReference type="ARBA" id="ARBA00022598"/>
    </source>
</evidence>
<name>A0A4R4E471_9BACT</name>
<dbReference type="SUPFAM" id="SSF51690">
    <property type="entry name" value="Nicotinate/Quinolinate PRTase C-terminal domain-like"/>
    <property type="match status" value="1"/>
</dbReference>
<dbReference type="PANTHER" id="PTHR11098:SF1">
    <property type="entry name" value="NICOTINATE PHOSPHORIBOSYLTRANSFERASE"/>
    <property type="match status" value="1"/>
</dbReference>
<sequence>MVTLSSLLDNDFYKFTMQQCVCKLFPRACARYRFINRGGHQFPDGFAEALRASVDAMSGLRLSAAEKQWLAITCPYLDPVYLDFLQGYRYAPSEVQVTQAGGDVEVTVEGSWYRAILWEVPLLCLIAENFYALGGAAREPDGVVAEKTRRKIEAYGELGVSIAEFGTRRRHSYAVQDLVVATLKQYGSTFVGSSNVHLAMKHGVKPIGTHAHEWFMYHAAQYGFRMANTMALEHWVDVYRGELGIALSDTFTTEEFYEVFDRKFARLFDGVRHDSGDPLRFADRTIAHYQGLGIDPLSKTIVFSDALNPEKVRRIAEHCRGRIRGSFGIGTNFTNDVGLTPVNIVLKMTAARPASAAWTPVVKLSDEPGKHSGDERQIGLAKEILGIGPEGF</sequence>
<comment type="PTM">
    <text evidence="7 8">Transiently phosphorylated on a His residue during the reaction cycle. Phosphorylation strongly increases the affinity for substrates and increases the rate of nicotinate D-ribonucleotide production. Dephosphorylation regenerates the low-affinity form of the enzyme, leading to product release.</text>
</comment>
<dbReference type="NCBIfam" id="NF003704">
    <property type="entry name" value="PRK05321.1"/>
    <property type="match status" value="1"/>
</dbReference>
<evidence type="ECO:0000313" key="11">
    <source>
        <dbReference type="EMBL" id="TCZ73737.1"/>
    </source>
</evidence>
<dbReference type="InterPro" id="IPR006406">
    <property type="entry name" value="Nic_PRibTrfase"/>
</dbReference>
<keyword evidence="12" id="KW-1185">Reference proteome</keyword>
<dbReference type="PIRSF" id="PIRSF000484">
    <property type="entry name" value="NAPRT"/>
    <property type="match status" value="1"/>
</dbReference>
<dbReference type="GO" id="GO:0005829">
    <property type="term" value="C:cytosol"/>
    <property type="evidence" value="ECO:0007669"/>
    <property type="project" value="TreeGrafter"/>
</dbReference>
<accession>A0A4R4E471</accession>
<dbReference type="InterPro" id="IPR007229">
    <property type="entry name" value="Nic_PRibTrfase-Fam"/>
</dbReference>
<dbReference type="Proteomes" id="UP000295164">
    <property type="component" value="Unassembled WGS sequence"/>
</dbReference>
<evidence type="ECO:0000256" key="1">
    <source>
        <dbReference type="ARBA" id="ARBA00004952"/>
    </source>
</evidence>
<comment type="catalytic activity">
    <reaction evidence="7 8">
        <text>5-phospho-alpha-D-ribose 1-diphosphate + nicotinate + ATP + H2O = nicotinate beta-D-ribonucleotide + ADP + phosphate + diphosphate</text>
        <dbReference type="Rhea" id="RHEA:36163"/>
        <dbReference type="ChEBI" id="CHEBI:15377"/>
        <dbReference type="ChEBI" id="CHEBI:30616"/>
        <dbReference type="ChEBI" id="CHEBI:32544"/>
        <dbReference type="ChEBI" id="CHEBI:33019"/>
        <dbReference type="ChEBI" id="CHEBI:43474"/>
        <dbReference type="ChEBI" id="CHEBI:57502"/>
        <dbReference type="ChEBI" id="CHEBI:58017"/>
        <dbReference type="ChEBI" id="CHEBI:456216"/>
        <dbReference type="EC" id="6.3.4.21"/>
    </reaction>
</comment>
<feature type="domain" description="Nicotinate/nicotinamide phosphoribosyltransferase" evidence="9">
    <location>
        <begin position="161"/>
        <end position="380"/>
    </location>
</feature>
<comment type="similarity">
    <text evidence="2 7 8">Belongs to the NAPRTase family.</text>
</comment>
<evidence type="ECO:0000259" key="9">
    <source>
        <dbReference type="Pfam" id="PF04095"/>
    </source>
</evidence>
<dbReference type="NCBIfam" id="TIGR01514">
    <property type="entry name" value="NAPRTase"/>
    <property type="match status" value="1"/>
</dbReference>
<reference evidence="11 12" key="1">
    <citation type="submission" date="2019-03" db="EMBL/GenBank/DDBJ databases">
        <authorList>
            <person name="Kim M.K.M."/>
        </authorList>
    </citation>
    <scope>NUCLEOTIDE SEQUENCE [LARGE SCALE GENOMIC DNA]</scope>
    <source>
        <strain evidence="11 12">17J68-15</strain>
    </source>
</reference>
<dbReference type="GO" id="GO:0016757">
    <property type="term" value="F:glycosyltransferase activity"/>
    <property type="evidence" value="ECO:0007669"/>
    <property type="project" value="UniProtKB-KW"/>
</dbReference>
<dbReference type="RefSeq" id="WP_131851142.1">
    <property type="nucleotide sequence ID" value="NZ_SKFH01000005.1"/>
</dbReference>
<evidence type="ECO:0000256" key="2">
    <source>
        <dbReference type="ARBA" id="ARBA00010897"/>
    </source>
</evidence>
<dbReference type="UniPathway" id="UPA00253">
    <property type="reaction ID" value="UER00457"/>
</dbReference>
<dbReference type="SUPFAM" id="SSF54675">
    <property type="entry name" value="Nicotinate/Quinolinate PRTase N-terminal domain-like"/>
    <property type="match status" value="1"/>
</dbReference>
<evidence type="ECO:0000256" key="7">
    <source>
        <dbReference type="HAMAP-Rule" id="MF_00570"/>
    </source>
</evidence>